<dbReference type="AlphaFoldDB" id="A0A252EIE9"/>
<dbReference type="EMBL" id="JOOZ01000044">
    <property type="protein sequence ID" value="OUL65964.1"/>
    <property type="molecule type" value="Genomic_DNA"/>
</dbReference>
<evidence type="ECO:0000313" key="1">
    <source>
        <dbReference type="EMBL" id="OUL65964.1"/>
    </source>
</evidence>
<accession>A0A252EIE9</accession>
<reference evidence="1 2" key="1">
    <citation type="submission" date="2014-06" db="EMBL/GenBank/DDBJ databases">
        <authorList>
            <person name="Ju J."/>
            <person name="Zhang J."/>
        </authorList>
    </citation>
    <scope>NUCLEOTIDE SEQUENCE [LARGE SCALE GENOMIC DNA]</scope>
    <source>
        <strain evidence="1">DmL_050</strain>
    </source>
</reference>
<proteinExistence type="predicted"/>
<organism evidence="1 2">
    <name type="scientific">Acetobacter senegalensis</name>
    <dbReference type="NCBI Taxonomy" id="446692"/>
    <lineage>
        <taxon>Bacteria</taxon>
        <taxon>Pseudomonadati</taxon>
        <taxon>Pseudomonadota</taxon>
        <taxon>Alphaproteobacteria</taxon>
        <taxon>Acetobacterales</taxon>
        <taxon>Acetobacteraceae</taxon>
        <taxon>Acetobacter</taxon>
    </lineage>
</organism>
<evidence type="ECO:0000313" key="2">
    <source>
        <dbReference type="Proteomes" id="UP000195072"/>
    </source>
</evidence>
<protein>
    <submittedName>
        <fullName evidence="1">Uncharacterized protein</fullName>
    </submittedName>
</protein>
<gene>
    <name evidence="1" type="ORF">HK16_12595</name>
</gene>
<comment type="caution">
    <text evidence="1">The sequence shown here is derived from an EMBL/GenBank/DDBJ whole genome shotgun (WGS) entry which is preliminary data.</text>
</comment>
<sequence>MKTPCSTSLFQLSQEDLRTMVVRRYAPHEICPFFDVPAESLQELVPMAAVPPSSSMLMHEMIQFEELAERLKSAMLREFRDYLKQKAAEKPNAVGGAGCPRQSETIEVPVEGTGILYRIVKCLDNQNLTFGDARRLIESGKVSICGTHESRVVQNPMVYVRYGIIRLDLGEKVFVCGEVEPYTKDARFGEHGILGSVIVP</sequence>
<dbReference type="Proteomes" id="UP000195072">
    <property type="component" value="Unassembled WGS sequence"/>
</dbReference>
<name>A0A252EIE9_9PROT</name>